<proteinExistence type="inferred from homology"/>
<dbReference type="FunFam" id="1.20.5.340:FF:000045">
    <property type="entry name" value="SCAR family protein"/>
    <property type="match status" value="1"/>
</dbReference>
<reference evidence="9 10" key="1">
    <citation type="submission" date="2021-09" db="EMBL/GenBank/DDBJ databases">
        <title>Genomic insights and catalytic innovation underlie evolution of tropane alkaloids biosynthesis.</title>
        <authorList>
            <person name="Wang Y.-J."/>
            <person name="Tian T."/>
            <person name="Huang J.-P."/>
            <person name="Huang S.-X."/>
        </authorList>
    </citation>
    <scope>NUCLEOTIDE SEQUENCE [LARGE SCALE GENOMIC DNA]</scope>
    <source>
        <strain evidence="9">KIB-2018</strain>
        <tissue evidence="9">Leaf</tissue>
    </source>
</reference>
<dbReference type="GO" id="GO:0005856">
    <property type="term" value="C:cytoskeleton"/>
    <property type="evidence" value="ECO:0007669"/>
    <property type="project" value="UniProtKB-SubCell"/>
</dbReference>
<comment type="similarity">
    <text evidence="2 6">Belongs to the SCAR/WAVE family.</text>
</comment>
<keyword evidence="10" id="KW-1185">Reference proteome</keyword>
<feature type="region of interest" description="Disordered" evidence="7">
    <location>
        <begin position="1207"/>
        <end position="1252"/>
    </location>
</feature>
<comment type="caution">
    <text evidence="9">The sequence shown here is derived from an EMBL/GenBank/DDBJ whole genome shotgun (WGS) entry which is preliminary data.</text>
</comment>
<dbReference type="GO" id="GO:0005737">
    <property type="term" value="C:cytoplasm"/>
    <property type="evidence" value="ECO:0007669"/>
    <property type="project" value="UniProtKB-ARBA"/>
</dbReference>
<feature type="region of interest" description="Disordered" evidence="7">
    <location>
        <begin position="421"/>
        <end position="440"/>
    </location>
</feature>
<dbReference type="Gene3D" id="1.20.5.340">
    <property type="match status" value="1"/>
</dbReference>
<organism evidence="9 10">
    <name type="scientific">Erythroxylum novogranatense</name>
    <dbReference type="NCBI Taxonomy" id="1862640"/>
    <lineage>
        <taxon>Eukaryota</taxon>
        <taxon>Viridiplantae</taxon>
        <taxon>Streptophyta</taxon>
        <taxon>Embryophyta</taxon>
        <taxon>Tracheophyta</taxon>
        <taxon>Spermatophyta</taxon>
        <taxon>Magnoliopsida</taxon>
        <taxon>eudicotyledons</taxon>
        <taxon>Gunneridae</taxon>
        <taxon>Pentapetalae</taxon>
        <taxon>rosids</taxon>
        <taxon>fabids</taxon>
        <taxon>Malpighiales</taxon>
        <taxon>Erythroxylaceae</taxon>
        <taxon>Erythroxylum</taxon>
    </lineage>
</organism>
<evidence type="ECO:0000256" key="7">
    <source>
        <dbReference type="SAM" id="MobiDB-lite"/>
    </source>
</evidence>
<evidence type="ECO:0000256" key="1">
    <source>
        <dbReference type="ARBA" id="ARBA00004245"/>
    </source>
</evidence>
<dbReference type="InterPro" id="IPR003124">
    <property type="entry name" value="WH2_dom"/>
</dbReference>
<dbReference type="GO" id="GO:0003779">
    <property type="term" value="F:actin binding"/>
    <property type="evidence" value="ECO:0007669"/>
    <property type="project" value="UniProtKB-UniRule"/>
</dbReference>
<dbReference type="EMBL" id="JAIWQS010000009">
    <property type="protein sequence ID" value="KAJ8753858.1"/>
    <property type="molecule type" value="Genomic_DNA"/>
</dbReference>
<dbReference type="InterPro" id="IPR028288">
    <property type="entry name" value="SCAR/WAVE_fam"/>
</dbReference>
<comment type="function">
    <text evidence="5">Involved in regulation of actin and microtubule organization. Part of a WAVE complex that activates the Arp2/3 complex. Regulates trichome branch positioning and expansion.</text>
</comment>
<dbReference type="GO" id="GO:2000601">
    <property type="term" value="P:positive regulation of Arp2/3 complex-mediated actin nucleation"/>
    <property type="evidence" value="ECO:0007669"/>
    <property type="project" value="TreeGrafter"/>
</dbReference>
<evidence type="ECO:0000256" key="5">
    <source>
        <dbReference type="ARBA" id="ARBA00055640"/>
    </source>
</evidence>
<dbReference type="Proteomes" id="UP001159364">
    <property type="component" value="Linkage Group LG09"/>
</dbReference>
<comment type="subcellular location">
    <subcellularLocation>
        <location evidence="1 6">Cytoplasm</location>
        <location evidence="1 6">Cytoskeleton</location>
    </subcellularLocation>
</comment>
<evidence type="ECO:0000313" key="10">
    <source>
        <dbReference type="Proteomes" id="UP001159364"/>
    </source>
</evidence>
<sequence length="1486" mass="163111">MPLTRCQIRNEYGLADPELYRAADKDDPEALLEGVAMAGLVGVLRQLGDLAEFAAEIFHDLHEEVMATAARGHGLLARVQQLEAEVPSIEKAFLSQTNHSSFFSSAGFDWHPNLHMEHSVITRGGLPRFVMDSYEECRAPPRLFLLDKFDVAGAGACLKRYTDPSFFKIEPMGEISVEAPRDKKIRKAKKKGSHWRNGETPEVALTSHAKLHELFLEERVQNIHPDPACVVKLKRRQLNGFPFDVEPGKSYMEKVLEICSPDHKNICGVSVTPPALKLTNDNSSESGLEIVEISTVSPPKRSLQRKESACSSPNVHVVPLNPCRDELNGEAVDRGMMETSDKIVDGETDESPSSVHKMMIEEEIRVDVDGSLDGDNFDDLTSEVDTYMDALTTMESEMETNNDYRSRKQEHHLNALNYQMDSDRNDDQLDDRANFSDSQSIGISSISDDGIRSFKRGTYSFSFSDSSKSLGENMLFDGEVVAQVFSSIEDRLAETMAEKSNNNHVHGDTLALESFELAVSKDLRARGGKIHDPGETSSTLFATDSDMHLASVPVSLSQLDSWKGHESNDRPSSFAKLDSSSPYIEKSGTNLNEQSVLFPDTASQTRHDVLPIECQAANELDDKDTPGLSHALLHSVTTLGLTPETKDDNYSVNEVLQTEKTGAISDENLVVKSDLQHSVVSAKEDGSFSSTLPQVKVDLGIGSVPDISATAISDDTISQAADANTTRRVDLDNSSAVVDTSEAEFSKEHEHLSTTANLFEVECLSTEVEVPCSEEKLIELSGHTEGEKMGPSTNDVDSVGRYIDDPGHPYICLDIPGPKDEANLGNVESETNKVEDLSLSDVAASDTNSDIVGDFVCLSADLVSCQSEIPVNKQESLSDAEIKHQKPLDLMETVSPECLAESEVQKELEQLAITAIDLDSRVHNLGLNEHCNEGVIHHSFLMDETHNSLYVSDVMNVPTSGVSDQGLESNNTYQIHYLEESEDAEDSSTIYLPKAITSLEKQSNELQTYEIIAEYVQTAANESNSKPVTDHSSSTCYLPMPENVLEHPSPVQSNQLDRGHLQVIEASTNQSNVKIEQTETLNHPDTEMGLNDISNSCLELLSSQNILVKPAGEGLDGLKYTGNPFDSGSSSLATEPNHANMEEAPPLPPLPPMQWRLGRTQSIMQAQEKDSISDSHYEFPSIEPFAADQKAPIPSSDRMLLASSNPFLPIPTAGSQTSTPCISEESTMEESSFLKERKSQQDCVPSEGTESVNPFLSMQETSNEKLEQNFIPSGEDLLQSTPDLLSQVPIAEHITSEHDPMPSQGLSSRPLNQLAPMTTLEAKSPSQELEGEQGNHPEKSLMPYSVVTEQPQYDETTSKGDAKWPHSKSALAATYEVGRSNGTKLPRPRNPLIDAVAAHDKSKLRKMTERVRPQIGPKLEERNSLLEQIRTKSFNLKPATLARPSIQGIPGPRTNLRVAAILEKANAIRQAFAGSDEDDSDNWSDC</sequence>
<dbReference type="PANTHER" id="PTHR12902:SF1">
    <property type="entry name" value="WISKOTT-ALDRICH SYNDROME PROTEIN FAMILY MEMBER"/>
    <property type="match status" value="1"/>
</dbReference>
<feature type="domain" description="WH2" evidence="8">
    <location>
        <begin position="1421"/>
        <end position="1439"/>
    </location>
</feature>
<feature type="compositionally biased region" description="Basic and acidic residues" evidence="7">
    <location>
        <begin position="421"/>
        <end position="434"/>
    </location>
</feature>
<feature type="region of interest" description="Disordered" evidence="7">
    <location>
        <begin position="1126"/>
        <end position="1151"/>
    </location>
</feature>
<evidence type="ECO:0000256" key="2">
    <source>
        <dbReference type="ARBA" id="ARBA00006993"/>
    </source>
</evidence>
<evidence type="ECO:0000256" key="3">
    <source>
        <dbReference type="ARBA" id="ARBA00022490"/>
    </source>
</evidence>
<dbReference type="GO" id="GO:0071933">
    <property type="term" value="F:Arp2/3 complex binding"/>
    <property type="evidence" value="ECO:0007669"/>
    <property type="project" value="TreeGrafter"/>
</dbReference>
<evidence type="ECO:0000313" key="9">
    <source>
        <dbReference type="EMBL" id="KAJ8753858.1"/>
    </source>
</evidence>
<gene>
    <name evidence="9" type="ORF">K2173_000112</name>
</gene>
<feature type="region of interest" description="Disordered" evidence="7">
    <location>
        <begin position="562"/>
        <end position="582"/>
    </location>
</feature>
<dbReference type="PANTHER" id="PTHR12902">
    <property type="entry name" value="WASP-1"/>
    <property type="match status" value="1"/>
</dbReference>
<evidence type="ECO:0000259" key="8">
    <source>
        <dbReference type="PROSITE" id="PS51082"/>
    </source>
</evidence>
<keyword evidence="3 6" id="KW-0963">Cytoplasm</keyword>
<name>A0AAV8SPF9_9ROSI</name>
<protein>
    <recommendedName>
        <fullName evidence="6">Protein SCAR</fullName>
    </recommendedName>
    <alternativeName>
        <fullName evidence="6">Protein WAVE</fullName>
    </alternativeName>
</protein>
<accession>A0AAV8SPF9</accession>
<dbReference type="GO" id="GO:0030036">
    <property type="term" value="P:actin cytoskeleton organization"/>
    <property type="evidence" value="ECO:0007669"/>
    <property type="project" value="UniProtKB-UniRule"/>
</dbReference>
<feature type="compositionally biased region" description="Polar residues" evidence="7">
    <location>
        <begin position="1213"/>
        <end position="1225"/>
    </location>
</feature>
<keyword evidence="6" id="KW-0009">Actin-binding</keyword>
<dbReference type="GO" id="GO:0034237">
    <property type="term" value="F:protein kinase A regulatory subunit binding"/>
    <property type="evidence" value="ECO:0007669"/>
    <property type="project" value="TreeGrafter"/>
</dbReference>
<evidence type="ECO:0000256" key="6">
    <source>
        <dbReference type="RuleBase" id="RU367034"/>
    </source>
</evidence>
<dbReference type="Gene3D" id="6.10.280.150">
    <property type="match status" value="2"/>
</dbReference>
<dbReference type="PROSITE" id="PS51082">
    <property type="entry name" value="WH2"/>
    <property type="match status" value="1"/>
</dbReference>
<keyword evidence="4 6" id="KW-0206">Cytoskeleton</keyword>
<evidence type="ECO:0000256" key="4">
    <source>
        <dbReference type="ARBA" id="ARBA00023212"/>
    </source>
</evidence>